<name>A0ABQ8JLR3_DERPT</name>
<accession>A0ABQ8JLR3</accession>
<reference evidence="2 3" key="2">
    <citation type="journal article" date="2022" name="Mol. Biol. Evol.">
        <title>Comparative Genomics Reveals Insights into the Divergent Evolution of Astigmatic Mites and Household Pest Adaptations.</title>
        <authorList>
            <person name="Xiong Q."/>
            <person name="Wan A.T."/>
            <person name="Liu X."/>
            <person name="Fung C.S."/>
            <person name="Xiao X."/>
            <person name="Malainual N."/>
            <person name="Hou J."/>
            <person name="Wang L."/>
            <person name="Wang M."/>
            <person name="Yang K.Y."/>
            <person name="Cui Y."/>
            <person name="Leung E.L."/>
            <person name="Nong W."/>
            <person name="Shin S.K."/>
            <person name="Au S.W."/>
            <person name="Jeong K.Y."/>
            <person name="Chew F.T."/>
            <person name="Hui J.H."/>
            <person name="Leung T.F."/>
            <person name="Tungtrongchitr A."/>
            <person name="Zhong N."/>
            <person name="Liu Z."/>
            <person name="Tsui S.K."/>
        </authorList>
    </citation>
    <scope>NUCLEOTIDE SEQUENCE [LARGE SCALE GENOMIC DNA]</scope>
    <source>
        <strain evidence="2">Derp</strain>
    </source>
</reference>
<reference evidence="2 3" key="1">
    <citation type="journal article" date="2018" name="J. Allergy Clin. Immunol.">
        <title>High-quality assembly of Dermatophagoides pteronyssinus genome and transcriptome reveals a wide range of novel allergens.</title>
        <authorList>
            <person name="Liu X.Y."/>
            <person name="Yang K.Y."/>
            <person name="Wang M.Q."/>
            <person name="Kwok J.S."/>
            <person name="Zeng X."/>
            <person name="Yang Z."/>
            <person name="Xiao X.J."/>
            <person name="Lau C.P."/>
            <person name="Li Y."/>
            <person name="Huang Z.M."/>
            <person name="Ba J.G."/>
            <person name="Yim A.K."/>
            <person name="Ouyang C.Y."/>
            <person name="Ngai S.M."/>
            <person name="Chan T.F."/>
            <person name="Leung E.L."/>
            <person name="Liu L."/>
            <person name="Liu Z.G."/>
            <person name="Tsui S.K."/>
        </authorList>
    </citation>
    <scope>NUCLEOTIDE SEQUENCE [LARGE SCALE GENOMIC DNA]</scope>
    <source>
        <strain evidence="2">Derp</strain>
    </source>
</reference>
<dbReference type="Proteomes" id="UP000887458">
    <property type="component" value="Unassembled WGS sequence"/>
</dbReference>
<dbReference type="EMBL" id="NJHN03000032">
    <property type="protein sequence ID" value="KAH9423295.1"/>
    <property type="molecule type" value="Genomic_DNA"/>
</dbReference>
<comment type="caution">
    <text evidence="2">The sequence shown here is derived from an EMBL/GenBank/DDBJ whole genome shotgun (WGS) entry which is preliminary data.</text>
</comment>
<evidence type="ECO:0000256" key="1">
    <source>
        <dbReference type="SAM" id="MobiDB-lite"/>
    </source>
</evidence>
<evidence type="ECO:0000313" key="3">
    <source>
        <dbReference type="Proteomes" id="UP000887458"/>
    </source>
</evidence>
<evidence type="ECO:0000313" key="2">
    <source>
        <dbReference type="EMBL" id="KAH9423295.1"/>
    </source>
</evidence>
<gene>
    <name evidence="2" type="ORF">DERP_003573</name>
</gene>
<proteinExistence type="predicted"/>
<feature type="region of interest" description="Disordered" evidence="1">
    <location>
        <begin position="1"/>
        <end position="21"/>
    </location>
</feature>
<keyword evidence="3" id="KW-1185">Reference proteome</keyword>
<sequence length="71" mass="8527">MIDDHSDEEEEKDGDDDEDEDYTNLMNRLKMAEIQSKIHIFERNCDDDHHHHVNQYRGDDDLNVLAREQDL</sequence>
<organism evidence="2 3">
    <name type="scientific">Dermatophagoides pteronyssinus</name>
    <name type="common">European house dust mite</name>
    <dbReference type="NCBI Taxonomy" id="6956"/>
    <lineage>
        <taxon>Eukaryota</taxon>
        <taxon>Metazoa</taxon>
        <taxon>Ecdysozoa</taxon>
        <taxon>Arthropoda</taxon>
        <taxon>Chelicerata</taxon>
        <taxon>Arachnida</taxon>
        <taxon>Acari</taxon>
        <taxon>Acariformes</taxon>
        <taxon>Sarcoptiformes</taxon>
        <taxon>Astigmata</taxon>
        <taxon>Psoroptidia</taxon>
        <taxon>Analgoidea</taxon>
        <taxon>Pyroglyphidae</taxon>
        <taxon>Dermatophagoidinae</taxon>
        <taxon>Dermatophagoides</taxon>
    </lineage>
</organism>
<protein>
    <submittedName>
        <fullName evidence="2">Uncharacterized protein</fullName>
    </submittedName>
</protein>